<accession>A0A401HPV4</accession>
<dbReference type="Proteomes" id="UP000290527">
    <property type="component" value="Unassembled WGS sequence"/>
</dbReference>
<protein>
    <submittedName>
        <fullName evidence="2">Uncharacterized protein</fullName>
    </submittedName>
</protein>
<organism evidence="2 3">
    <name type="scientific">Methanofervidicoccus abyssi</name>
    <dbReference type="NCBI Taxonomy" id="2082189"/>
    <lineage>
        <taxon>Archaea</taxon>
        <taxon>Methanobacteriati</taxon>
        <taxon>Methanobacteriota</taxon>
        <taxon>Methanomada group</taxon>
        <taxon>Methanococci</taxon>
        <taxon>Methanococcales</taxon>
        <taxon>Methanofervidicoccus</taxon>
    </lineage>
</organism>
<gene>
    <name evidence="2" type="ORF">MHHB_P0526</name>
</gene>
<name>A0A401HPV4_9EURY</name>
<evidence type="ECO:0000256" key="1">
    <source>
        <dbReference type="SAM" id="Phobius"/>
    </source>
</evidence>
<dbReference type="EMBL" id="BFAX01000003">
    <property type="protein sequence ID" value="GBF36296.1"/>
    <property type="molecule type" value="Genomic_DNA"/>
</dbReference>
<reference evidence="2 3" key="1">
    <citation type="journal article" date="2019" name="Int. J. Syst. Evol. Microbiol.">
        <title>Methanofervidicoccus abyssi gen. nov., sp. nov., a hydrogenotrophic methanogen, isolated from a hydrothermal vent chimney in the Mid-Cayman Spreading Center, the Caribbean Sea.</title>
        <authorList>
            <person name="Sakai S."/>
            <person name="Takaki Y."/>
            <person name="Miyazaki M."/>
            <person name="Ogawara M."/>
            <person name="Yanagawa K."/>
            <person name="Miyazaki J."/>
            <person name="Takai K."/>
        </authorList>
    </citation>
    <scope>NUCLEOTIDE SEQUENCE [LARGE SCALE GENOMIC DNA]</scope>
    <source>
        <strain evidence="2 3">HHB</strain>
    </source>
</reference>
<evidence type="ECO:0000313" key="2">
    <source>
        <dbReference type="EMBL" id="GBF36296.1"/>
    </source>
</evidence>
<comment type="caution">
    <text evidence="2">The sequence shown here is derived from an EMBL/GenBank/DDBJ whole genome shotgun (WGS) entry which is preliminary data.</text>
</comment>
<keyword evidence="3" id="KW-1185">Reference proteome</keyword>
<keyword evidence="1" id="KW-0812">Transmembrane</keyword>
<feature type="transmembrane region" description="Helical" evidence="1">
    <location>
        <begin position="20"/>
        <end position="53"/>
    </location>
</feature>
<keyword evidence="1" id="KW-1133">Transmembrane helix</keyword>
<evidence type="ECO:0000313" key="3">
    <source>
        <dbReference type="Proteomes" id="UP000290527"/>
    </source>
</evidence>
<dbReference type="AlphaFoldDB" id="A0A401HPV4"/>
<sequence length="76" mass="9255">MLFTYQSNIVIIYILRWMEVLFFILNFLVSLIFIIYALIIIFLLMGLILLLFLLRFHDRFNKIENNNDINKNNLKN</sequence>
<keyword evidence="1" id="KW-0472">Membrane</keyword>
<proteinExistence type="predicted"/>